<name>A0A916N9L8_9PROT</name>
<dbReference type="AlphaFoldDB" id="A0A916N9L8"/>
<evidence type="ECO:0000313" key="1">
    <source>
        <dbReference type="EMBL" id="CAG4884757.1"/>
    </source>
</evidence>
<gene>
    <name evidence="1" type="ORF">GTOL_12640</name>
</gene>
<organism evidence="1 2">
    <name type="scientific">Georgfuchsia toluolica</name>
    <dbReference type="NCBI Taxonomy" id="424218"/>
    <lineage>
        <taxon>Bacteria</taxon>
        <taxon>Pseudomonadati</taxon>
        <taxon>Pseudomonadota</taxon>
        <taxon>Betaproteobacteria</taxon>
        <taxon>Nitrosomonadales</taxon>
        <taxon>Sterolibacteriaceae</taxon>
        <taxon>Georgfuchsia</taxon>
    </lineage>
</organism>
<dbReference type="Proteomes" id="UP000742786">
    <property type="component" value="Unassembled WGS sequence"/>
</dbReference>
<dbReference type="EMBL" id="CAJQUM010000001">
    <property type="protein sequence ID" value="CAG4884757.1"/>
    <property type="molecule type" value="Genomic_DNA"/>
</dbReference>
<dbReference type="RefSeq" id="WP_220636573.1">
    <property type="nucleotide sequence ID" value="NZ_CAJQUM010000001.1"/>
</dbReference>
<reference evidence="1" key="1">
    <citation type="submission" date="2021-04" db="EMBL/GenBank/DDBJ databases">
        <authorList>
            <person name="Hornung B."/>
        </authorList>
    </citation>
    <scope>NUCLEOTIDE SEQUENCE</scope>
    <source>
        <strain evidence="1">G5G6</strain>
    </source>
</reference>
<accession>A0A916N9L8</accession>
<evidence type="ECO:0000313" key="2">
    <source>
        <dbReference type="Proteomes" id="UP000742786"/>
    </source>
</evidence>
<protein>
    <recommendedName>
        <fullName evidence="3">Transposase</fullName>
    </recommendedName>
</protein>
<sequence>MTGVLPLLSVVKGTEISYLGGKYVITNVIALDKVLAKNLDSGTLETLPIAELRPSGKEADDRETQKNIDLQDVSSEDWEIARHKLELIKPLLRPGAWGSAVAARIAEQSDITLGTLYRWRRDYLDTGLLSSLLPVKREGGRGKARLQDPTVEKIIADNIDNYYKTDAHPTVAATLEKIRIECEAAGLKVPHYQTVRRRVVWSAGREMTAARYGEKAARELHDAIEGQIPDADWPLGIVQIDHTPCRSSSWMMNCANRFCGRGLPFRSTSIAALSRVCICR</sequence>
<evidence type="ECO:0008006" key="3">
    <source>
        <dbReference type="Google" id="ProtNLM"/>
    </source>
</evidence>
<proteinExistence type="predicted"/>
<comment type="caution">
    <text evidence="1">The sequence shown here is derived from an EMBL/GenBank/DDBJ whole genome shotgun (WGS) entry which is preliminary data.</text>
</comment>
<keyword evidence="2" id="KW-1185">Reference proteome</keyword>
<dbReference type="InterPro" id="IPR009057">
    <property type="entry name" value="Homeodomain-like_sf"/>
</dbReference>
<dbReference type="SUPFAM" id="SSF46689">
    <property type="entry name" value="Homeodomain-like"/>
    <property type="match status" value="1"/>
</dbReference>